<sequence length="106" mass="11796">MAVSSNQGFSSSYRLFHGWCLIIDTLLCGHAVLAVGCDQDTAIQKLQGNVFDCDVLTGKFVYSEDIRELFEKVKTINGTLHYHNTNGQKLEVSDLNFISDQGEHAQ</sequence>
<dbReference type="EMBL" id="JOJR01000004">
    <property type="protein sequence ID" value="RCN52861.1"/>
    <property type="molecule type" value="Genomic_DNA"/>
</dbReference>
<evidence type="ECO:0000313" key="2">
    <source>
        <dbReference type="Proteomes" id="UP000252519"/>
    </source>
</evidence>
<dbReference type="Proteomes" id="UP000252519">
    <property type="component" value="Unassembled WGS sequence"/>
</dbReference>
<proteinExistence type="predicted"/>
<keyword evidence="2" id="KW-1185">Reference proteome</keyword>
<organism evidence="1 2">
    <name type="scientific">Ancylostoma caninum</name>
    <name type="common">Dog hookworm</name>
    <dbReference type="NCBI Taxonomy" id="29170"/>
    <lineage>
        <taxon>Eukaryota</taxon>
        <taxon>Metazoa</taxon>
        <taxon>Ecdysozoa</taxon>
        <taxon>Nematoda</taxon>
        <taxon>Chromadorea</taxon>
        <taxon>Rhabditida</taxon>
        <taxon>Rhabditina</taxon>
        <taxon>Rhabditomorpha</taxon>
        <taxon>Strongyloidea</taxon>
        <taxon>Ancylostomatidae</taxon>
        <taxon>Ancylostomatinae</taxon>
        <taxon>Ancylostoma</taxon>
    </lineage>
</organism>
<comment type="caution">
    <text evidence="1">The sequence shown here is derived from an EMBL/GenBank/DDBJ whole genome shotgun (WGS) entry which is preliminary data.</text>
</comment>
<dbReference type="AlphaFoldDB" id="A0A368H8D4"/>
<reference evidence="1 2" key="1">
    <citation type="submission" date="2014-10" db="EMBL/GenBank/DDBJ databases">
        <title>Draft genome of the hookworm Ancylostoma caninum.</title>
        <authorList>
            <person name="Mitreva M."/>
        </authorList>
    </citation>
    <scope>NUCLEOTIDE SEQUENCE [LARGE SCALE GENOMIC DNA]</scope>
    <source>
        <strain evidence="1 2">Baltimore</strain>
    </source>
</reference>
<dbReference type="OrthoDB" id="10382976at2759"/>
<protein>
    <submittedName>
        <fullName evidence="1">Uncharacterized protein</fullName>
    </submittedName>
</protein>
<evidence type="ECO:0000313" key="1">
    <source>
        <dbReference type="EMBL" id="RCN52861.1"/>
    </source>
</evidence>
<gene>
    <name evidence="1" type="ORF">ANCCAN_00856</name>
</gene>
<accession>A0A368H8D4</accession>
<name>A0A368H8D4_ANCCA</name>